<organism evidence="1 2">
    <name type="scientific">Adiantum capillus-veneris</name>
    <name type="common">Maidenhair fern</name>
    <dbReference type="NCBI Taxonomy" id="13818"/>
    <lineage>
        <taxon>Eukaryota</taxon>
        <taxon>Viridiplantae</taxon>
        <taxon>Streptophyta</taxon>
        <taxon>Embryophyta</taxon>
        <taxon>Tracheophyta</taxon>
        <taxon>Polypodiopsida</taxon>
        <taxon>Polypodiidae</taxon>
        <taxon>Polypodiales</taxon>
        <taxon>Pteridineae</taxon>
        <taxon>Pteridaceae</taxon>
        <taxon>Vittarioideae</taxon>
        <taxon>Adiantum</taxon>
    </lineage>
</organism>
<dbReference type="PANTHER" id="PTHR13382:SF16">
    <property type="entry name" value="F-BOX PROTEIN SKIP28"/>
    <property type="match status" value="1"/>
</dbReference>
<proteinExistence type="predicted"/>
<accession>A0A9D4ZGX3</accession>
<sequence length="636" mass="71322">MASKLTSWVPCIHKLNEGNFEWGAAGAEGSCEKVQWDAGRHSEAWLDGFLCDDSLFAIKCNSSATHIEDPEICKREHAELDWLSKEMAFQEFISSDRPTPWFDIDPARSEPYKDEHEADIVSTFTAVAALFRDLCVAEKDLPESVVNSTLQSNGYQKDYLDFSLEKFLKECYKNYFTQSGAAASECACDLAHGFCTKASREGYSCQKSRLEEGTRIFENSPQLNSKLLEGKGEFVHAVITEENISEAADNLDDCTGIDLCSIFGKQTSAASRFSFGRDSDGESGGNAEVSEISGVLVKRGVREGSSGSSQKEDLMALSHLGQYQDNQVEQVNTQGDDPVPEGLLYTLAYMNLHDLLKMEQVCRYLRNRIKNDVLLWQRLHIELPMSNSLTDEVFLELASRSRGQLQCLSLVDCTRVTEAALEEIVLANPRLVQLSLPGCSRISADAVVRMVERHTNRKFSGVANLKQLRIRNMDGFTKEHLDKLQKMVGVKTQEQSTAARKPQFYHQKHYSMFQDDDRAIDVEECPMCTSVRLVYDCTREKCQQKKGVGTYDCRACILCIVRCEACGRCITDNDYEETFSLDVLCSCCWLGSPKCAECNRPASECDPNHLIRTPEITTVFHRTLPETEGSKISVCP</sequence>
<dbReference type="Proteomes" id="UP000886520">
    <property type="component" value="Chromosome 10"/>
</dbReference>
<evidence type="ECO:0000313" key="1">
    <source>
        <dbReference type="EMBL" id="KAI5075053.1"/>
    </source>
</evidence>
<dbReference type="InterPro" id="IPR032675">
    <property type="entry name" value="LRR_dom_sf"/>
</dbReference>
<dbReference type="SUPFAM" id="SSF81383">
    <property type="entry name" value="F-box domain"/>
    <property type="match status" value="1"/>
</dbReference>
<reference evidence="1" key="1">
    <citation type="submission" date="2021-01" db="EMBL/GenBank/DDBJ databases">
        <title>Adiantum capillus-veneris genome.</title>
        <authorList>
            <person name="Fang Y."/>
            <person name="Liao Q."/>
        </authorList>
    </citation>
    <scope>NUCLEOTIDE SEQUENCE</scope>
    <source>
        <strain evidence="1">H3</strain>
        <tissue evidence="1">Leaf</tissue>
    </source>
</reference>
<evidence type="ECO:0008006" key="3">
    <source>
        <dbReference type="Google" id="ProtNLM"/>
    </source>
</evidence>
<dbReference type="InterPro" id="IPR036047">
    <property type="entry name" value="F-box-like_dom_sf"/>
</dbReference>
<name>A0A9D4ZGX3_ADICA</name>
<dbReference type="InterPro" id="IPR050648">
    <property type="entry name" value="F-box_LRR-repeat"/>
</dbReference>
<comment type="caution">
    <text evidence="1">The sequence shown here is derived from an EMBL/GenBank/DDBJ whole genome shotgun (WGS) entry which is preliminary data.</text>
</comment>
<gene>
    <name evidence="1" type="ORF">GOP47_0011014</name>
</gene>
<evidence type="ECO:0000313" key="2">
    <source>
        <dbReference type="Proteomes" id="UP000886520"/>
    </source>
</evidence>
<dbReference type="InterPro" id="IPR017900">
    <property type="entry name" value="4Fe4S_Fe_S_CS"/>
</dbReference>
<dbReference type="SUPFAM" id="SSF52047">
    <property type="entry name" value="RNI-like"/>
    <property type="match status" value="1"/>
</dbReference>
<protein>
    <recommendedName>
        <fullName evidence="3">F-box domain-containing protein</fullName>
    </recommendedName>
</protein>
<keyword evidence="2" id="KW-1185">Reference proteome</keyword>
<dbReference type="EMBL" id="JABFUD020000010">
    <property type="protein sequence ID" value="KAI5075053.1"/>
    <property type="molecule type" value="Genomic_DNA"/>
</dbReference>
<dbReference type="Gene3D" id="3.80.10.10">
    <property type="entry name" value="Ribonuclease Inhibitor"/>
    <property type="match status" value="1"/>
</dbReference>
<dbReference type="OrthoDB" id="10044893at2759"/>
<dbReference type="PROSITE" id="PS00198">
    <property type="entry name" value="4FE4S_FER_1"/>
    <property type="match status" value="1"/>
</dbReference>
<dbReference type="AlphaFoldDB" id="A0A9D4ZGX3"/>
<dbReference type="GO" id="GO:0005737">
    <property type="term" value="C:cytoplasm"/>
    <property type="evidence" value="ECO:0007669"/>
    <property type="project" value="TreeGrafter"/>
</dbReference>
<dbReference type="PANTHER" id="PTHR13382">
    <property type="entry name" value="MITOCHONDRIAL ATP SYNTHASE COUPLING FACTOR B"/>
    <property type="match status" value="1"/>
</dbReference>